<sequence>MTRSTDLSVRKDAARPAGLFAHPAQLGALLAFLGVALGAFGAHALEGVLSEGRLATYQTAARYGMYHALGLLAVGALPRPTWRAAPWLFWGSVVFSGSLYVLALSGVALFGAVAPIGGVLQLVGWALLFVSLRGAWVRAHQSA</sequence>
<dbReference type="Pfam" id="PF04241">
    <property type="entry name" value="DUF423"/>
    <property type="match status" value="1"/>
</dbReference>
<dbReference type="STRING" id="649638.Trad_1992"/>
<comment type="subcellular location">
    <subcellularLocation>
        <location evidence="1">Membrane</location>
        <topology evidence="1">Multi-pass membrane protein</topology>
    </subcellularLocation>
</comment>
<evidence type="ECO:0000313" key="8">
    <source>
        <dbReference type="Proteomes" id="UP000000379"/>
    </source>
</evidence>
<evidence type="ECO:0000256" key="5">
    <source>
        <dbReference type="ARBA" id="ARBA00023136"/>
    </source>
</evidence>
<dbReference type="RefSeq" id="WP_013178471.1">
    <property type="nucleotide sequence ID" value="NC_014221.1"/>
</dbReference>
<keyword evidence="3 6" id="KW-0812">Transmembrane</keyword>
<dbReference type="PANTHER" id="PTHR43461:SF1">
    <property type="entry name" value="TRANSMEMBRANE PROTEIN 256"/>
    <property type="match status" value="1"/>
</dbReference>
<dbReference type="eggNOG" id="COG2363">
    <property type="taxonomic scope" value="Bacteria"/>
</dbReference>
<organism evidence="7 8">
    <name type="scientific">Truepera radiovictrix (strain DSM 17093 / CIP 108686 / LMG 22925 / RQ-24)</name>
    <dbReference type="NCBI Taxonomy" id="649638"/>
    <lineage>
        <taxon>Bacteria</taxon>
        <taxon>Thermotogati</taxon>
        <taxon>Deinococcota</taxon>
        <taxon>Deinococci</taxon>
        <taxon>Trueperales</taxon>
        <taxon>Trueperaceae</taxon>
        <taxon>Truepera</taxon>
    </lineage>
</organism>
<dbReference type="Proteomes" id="UP000000379">
    <property type="component" value="Chromosome"/>
</dbReference>
<comment type="similarity">
    <text evidence="2">Belongs to the UPF0382 family.</text>
</comment>
<proteinExistence type="inferred from homology"/>
<dbReference type="KEGG" id="tra:Trad_1992"/>
<dbReference type="OrthoDB" id="9802121at2"/>
<evidence type="ECO:0000256" key="3">
    <source>
        <dbReference type="ARBA" id="ARBA00022692"/>
    </source>
</evidence>
<reference evidence="7 8" key="2">
    <citation type="journal article" date="2011" name="Stand. Genomic Sci.">
        <title>Complete genome sequence of Truepera radiovictrix type strain (RQ-24).</title>
        <authorList>
            <person name="Ivanova N."/>
            <person name="Rohde C."/>
            <person name="Munk C."/>
            <person name="Nolan M."/>
            <person name="Lucas S."/>
            <person name="Del Rio T.G."/>
            <person name="Tice H."/>
            <person name="Deshpande S."/>
            <person name="Cheng J.F."/>
            <person name="Tapia R."/>
            <person name="Han C."/>
            <person name="Goodwin L."/>
            <person name="Pitluck S."/>
            <person name="Liolios K."/>
            <person name="Mavromatis K."/>
            <person name="Mikhailova N."/>
            <person name="Pati A."/>
            <person name="Chen A."/>
            <person name="Palaniappan K."/>
            <person name="Land M."/>
            <person name="Hauser L."/>
            <person name="Chang Y.J."/>
            <person name="Jeffries C.D."/>
            <person name="Brambilla E."/>
            <person name="Rohde M."/>
            <person name="Goker M."/>
            <person name="Tindall B.J."/>
            <person name="Woyke T."/>
            <person name="Bristow J."/>
            <person name="Eisen J.A."/>
            <person name="Markowitz V."/>
            <person name="Hugenholtz P."/>
            <person name="Kyrpides N.C."/>
            <person name="Klenk H.P."/>
            <person name="Lapidus A."/>
        </authorList>
    </citation>
    <scope>NUCLEOTIDE SEQUENCE [LARGE SCALE GENOMIC DNA]</scope>
    <source>
        <strain evidence="8">DSM 17093 / CIP 108686 / LMG 22925 / RQ-24</strain>
    </source>
</reference>
<reference evidence="8" key="1">
    <citation type="submission" date="2010-05" db="EMBL/GenBank/DDBJ databases">
        <title>The complete genome of Truepera radiovictris DSM 17093.</title>
        <authorList>
            <consortium name="US DOE Joint Genome Institute (JGI-PGF)"/>
            <person name="Lucas S."/>
            <person name="Copeland A."/>
            <person name="Lapidus A."/>
            <person name="Glavina del Rio T."/>
            <person name="Dalin E."/>
            <person name="Tice H."/>
            <person name="Bruce D."/>
            <person name="Goodwin L."/>
            <person name="Pitluck S."/>
            <person name="Kyrpides N."/>
            <person name="Mavromatis K."/>
            <person name="Ovchinnikova G."/>
            <person name="Munk A.C."/>
            <person name="Detter J.C."/>
            <person name="Han C."/>
            <person name="Tapia R."/>
            <person name="Land M."/>
            <person name="Hauser L."/>
            <person name="Markowitz V."/>
            <person name="Cheng J.-F."/>
            <person name="Hugenholtz P."/>
            <person name="Woyke T."/>
            <person name="Wu D."/>
            <person name="Tindall B."/>
            <person name="Pomrenke H.G."/>
            <person name="Brambilla E."/>
            <person name="Klenk H.-P."/>
            <person name="Eisen J.A."/>
        </authorList>
    </citation>
    <scope>NUCLEOTIDE SEQUENCE [LARGE SCALE GENOMIC DNA]</scope>
    <source>
        <strain evidence="8">DSM 17093 / CIP 108686 / LMG 22925 / RQ-24</strain>
    </source>
</reference>
<evidence type="ECO:0000256" key="2">
    <source>
        <dbReference type="ARBA" id="ARBA00009694"/>
    </source>
</evidence>
<dbReference type="PANTHER" id="PTHR43461">
    <property type="entry name" value="TRANSMEMBRANE PROTEIN 256"/>
    <property type="match status" value="1"/>
</dbReference>
<feature type="transmembrane region" description="Helical" evidence="6">
    <location>
        <begin position="60"/>
        <end position="77"/>
    </location>
</feature>
<name>D7CQX2_TRURR</name>
<keyword evidence="8" id="KW-1185">Reference proteome</keyword>
<evidence type="ECO:0000256" key="6">
    <source>
        <dbReference type="SAM" id="Phobius"/>
    </source>
</evidence>
<feature type="transmembrane region" description="Helical" evidence="6">
    <location>
        <begin position="109"/>
        <end position="132"/>
    </location>
</feature>
<keyword evidence="5 6" id="KW-0472">Membrane</keyword>
<dbReference type="HOGENOM" id="CLU_096548_3_1_0"/>
<dbReference type="AlphaFoldDB" id="D7CQX2"/>
<evidence type="ECO:0000313" key="7">
    <source>
        <dbReference type="EMBL" id="ADI15106.1"/>
    </source>
</evidence>
<dbReference type="InterPro" id="IPR006696">
    <property type="entry name" value="DUF423"/>
</dbReference>
<keyword evidence="4 6" id="KW-1133">Transmembrane helix</keyword>
<dbReference type="GO" id="GO:0005886">
    <property type="term" value="C:plasma membrane"/>
    <property type="evidence" value="ECO:0007669"/>
    <property type="project" value="TreeGrafter"/>
</dbReference>
<gene>
    <name evidence="7" type="ordered locus">Trad_1992</name>
</gene>
<feature type="transmembrane region" description="Helical" evidence="6">
    <location>
        <begin position="84"/>
        <end position="103"/>
    </location>
</feature>
<evidence type="ECO:0000256" key="4">
    <source>
        <dbReference type="ARBA" id="ARBA00022989"/>
    </source>
</evidence>
<accession>D7CQX2</accession>
<protein>
    <recommendedName>
        <fullName evidence="9">DUF423 domain-containing protein</fullName>
    </recommendedName>
</protein>
<evidence type="ECO:0000256" key="1">
    <source>
        <dbReference type="ARBA" id="ARBA00004141"/>
    </source>
</evidence>
<dbReference type="EMBL" id="CP002049">
    <property type="protein sequence ID" value="ADI15106.1"/>
    <property type="molecule type" value="Genomic_DNA"/>
</dbReference>
<evidence type="ECO:0008006" key="9">
    <source>
        <dbReference type="Google" id="ProtNLM"/>
    </source>
</evidence>